<dbReference type="PANTHER" id="PTHR34846:SF10">
    <property type="entry name" value="CYTOPLASMIC PROTEIN"/>
    <property type="match status" value="1"/>
</dbReference>
<organism evidence="1 2">
    <name type="scientific">Moritella yayanosii</name>
    <dbReference type="NCBI Taxonomy" id="69539"/>
    <lineage>
        <taxon>Bacteria</taxon>
        <taxon>Pseudomonadati</taxon>
        <taxon>Pseudomonadota</taxon>
        <taxon>Gammaproteobacteria</taxon>
        <taxon>Alteromonadales</taxon>
        <taxon>Moritellaceae</taxon>
        <taxon>Moritella</taxon>
    </lineage>
</organism>
<dbReference type="OrthoDB" id="9801997at2"/>
<dbReference type="EMBL" id="LS483250">
    <property type="protein sequence ID" value="SQD77395.1"/>
    <property type="molecule type" value="Genomic_DNA"/>
</dbReference>
<dbReference type="Gene3D" id="1.20.1290.10">
    <property type="entry name" value="AhpD-like"/>
    <property type="match status" value="1"/>
</dbReference>
<dbReference type="Proteomes" id="UP000250163">
    <property type="component" value="Chromosome MORIYA"/>
</dbReference>
<sequence length="175" mass="20656">MRIPKLQSSQYSWFIRPFLWLLEKKQNKTLKPAQLLGRRPKLFIAIFLLYKTINRKSSLIQPYIHALMSVRIAQLNQCQFTIEHDSKVLRSLKERLNKDKLLDWQHCSDFKSQECAVLAYTDAITNTSLHVTDRHIDQLRCYYNDDEIVELTTIIAFQNMTTKFNAAFDVCKKTV</sequence>
<keyword evidence="2" id="KW-1185">Reference proteome</keyword>
<dbReference type="SUPFAM" id="SSF69118">
    <property type="entry name" value="AhpD-like"/>
    <property type="match status" value="1"/>
</dbReference>
<name>A0A330LTF7_9GAMM</name>
<evidence type="ECO:0000313" key="1">
    <source>
        <dbReference type="EMBL" id="SQD77395.1"/>
    </source>
</evidence>
<evidence type="ECO:0008006" key="3">
    <source>
        <dbReference type="Google" id="ProtNLM"/>
    </source>
</evidence>
<protein>
    <recommendedName>
        <fullName evidence="3">Carboxymuconolactone decarboxylase-like domain-containing protein</fullName>
    </recommendedName>
</protein>
<accession>A0A330LTF7</accession>
<evidence type="ECO:0000313" key="2">
    <source>
        <dbReference type="Proteomes" id="UP000250163"/>
    </source>
</evidence>
<gene>
    <name evidence="1" type="ORF">MORIYA_0917</name>
</gene>
<proteinExistence type="predicted"/>
<dbReference type="InterPro" id="IPR029032">
    <property type="entry name" value="AhpD-like"/>
</dbReference>
<dbReference type="RefSeq" id="WP_112712998.1">
    <property type="nucleotide sequence ID" value="NZ_LS483250.1"/>
</dbReference>
<dbReference type="AlphaFoldDB" id="A0A330LTF7"/>
<dbReference type="PANTHER" id="PTHR34846">
    <property type="entry name" value="4-CARBOXYMUCONOLACTONE DECARBOXYLASE FAMILY PROTEIN (AFU_ORTHOLOGUE AFUA_6G11590)"/>
    <property type="match status" value="1"/>
</dbReference>
<dbReference type="KEGG" id="mya:MORIYA_0917"/>
<reference evidence="2" key="1">
    <citation type="submission" date="2018-05" db="EMBL/GenBank/DDBJ databases">
        <authorList>
            <person name="Cea G.-C."/>
            <person name="William W."/>
        </authorList>
    </citation>
    <scope>NUCLEOTIDE SEQUENCE [LARGE SCALE GENOMIC DNA]</scope>
    <source>
        <strain evidence="2">DB21MT 5</strain>
    </source>
</reference>